<feature type="region of interest" description="Disordered" evidence="3">
    <location>
        <begin position="2470"/>
        <end position="2521"/>
    </location>
</feature>
<feature type="region of interest" description="Disordered" evidence="3">
    <location>
        <begin position="46"/>
        <end position="81"/>
    </location>
</feature>
<evidence type="ECO:0000313" key="4">
    <source>
        <dbReference type="EMBL" id="KAJ1527947.1"/>
    </source>
</evidence>
<feature type="region of interest" description="Disordered" evidence="3">
    <location>
        <begin position="1355"/>
        <end position="1374"/>
    </location>
</feature>
<feature type="region of interest" description="Disordered" evidence="3">
    <location>
        <begin position="204"/>
        <end position="253"/>
    </location>
</feature>
<reference evidence="4" key="1">
    <citation type="submission" date="2022-12" db="EMBL/GenBank/DDBJ databases">
        <title>Chromosome-level genome assembly of the bean flower thrips Megalurothrips usitatus.</title>
        <authorList>
            <person name="Ma L."/>
            <person name="Liu Q."/>
            <person name="Li H."/>
            <person name="Cai W."/>
        </authorList>
    </citation>
    <scope>NUCLEOTIDE SEQUENCE</scope>
    <source>
        <strain evidence="4">Cailab_2022a</strain>
    </source>
</reference>
<feature type="region of interest" description="Disordered" evidence="3">
    <location>
        <begin position="1718"/>
        <end position="1745"/>
    </location>
</feature>
<proteinExistence type="predicted"/>
<feature type="compositionally biased region" description="Basic and acidic residues" evidence="3">
    <location>
        <begin position="46"/>
        <end position="56"/>
    </location>
</feature>
<feature type="compositionally biased region" description="Acidic residues" evidence="3">
    <location>
        <begin position="2036"/>
        <end position="2049"/>
    </location>
</feature>
<feature type="compositionally biased region" description="Basic residues" evidence="3">
    <location>
        <begin position="242"/>
        <end position="253"/>
    </location>
</feature>
<dbReference type="InterPro" id="IPR017868">
    <property type="entry name" value="Filamin/ABP280_repeat-like"/>
</dbReference>
<feature type="region of interest" description="Disordered" evidence="3">
    <location>
        <begin position="1529"/>
        <end position="1572"/>
    </location>
</feature>
<keyword evidence="1" id="KW-0945">Host-virus interaction</keyword>
<dbReference type="Proteomes" id="UP001075354">
    <property type="component" value="Chromosome 5"/>
</dbReference>
<feature type="region of interest" description="Disordered" evidence="3">
    <location>
        <begin position="1974"/>
        <end position="2127"/>
    </location>
</feature>
<dbReference type="InterPro" id="IPR001298">
    <property type="entry name" value="Filamin/ABP280_rpt"/>
</dbReference>
<feature type="repeat" description="Filamin" evidence="2">
    <location>
        <begin position="83"/>
        <end position="204"/>
    </location>
</feature>
<sequence>MVKTHLGLPSGFSDEELEATTLTTRMEKRLVRYLCAVRRAVLRRERGIRQREDPKDPASTSSASSESSASASGSGSGSGGGAARAAARTRCVARGVGLFMATREQTAVFFVYVRTAAVADLQVEVFGPGDSHGSFGAAAKTPALPALPALQLLGSAAATAIPIAFLVSINKVEVRYTPRLAGSHHVHVRLGGAAVMGSPFHVQVAEQDTPPPPAQDEAADEDEAVDATATEKSVVRASTRASPRRQQRSPRRRRVKVVYRIVDFVTEKMLLTEDGRLERLPDAIVAHNTTPPRVFVRYPRHGGHGGVGTPSRKRVGAKKRGGRGRAKARHGAAPGSSSSDEDPPAPPATCAAVAVEHRCLRILRTCALIIQHFPAARSLHIMRTADSIASCGSYLRRPPPLRIVHPDDDDDDLDGLTEAADLAPSRADTDASVEDDVTHVEALSVGETLLDVDAESSHPGSTLSVEEVVVSATKALVFGVVPEVTRLLDMVALQHDEAVSTAHRDKAADQEVAVITSSVQDAEILDLSEAASEAPLNAADPAAGAVGQEDNAQELLDIAREPDKEVLPAEGDDLKSTPAGQLVEAEGDGPAVEAEQLEALDSVFPAPEASRALDIASDDDDNQVAHFKSWTSLTAFGEALPEAPTEQTRAVEVDLESVIAAPTLDEALRQLDVNIQRARDGQPRDGDGLRFTLEGSGQAGQDWVEDAAARIDNLLDLIQEPSPRPATAVRPESPRPPLASWMSIIKEESEEEAPAVVPSKAPDVSDDGVSSTPALVAVDVVVEVTEADILADLPPDSTADHPAAEPSGETVPPAVTETPPPPGEGALGAALTCPAMGTVVGQAPPADTPEQEQCEPAEGTKPSEVAEVPEEPLECEAAEVESEVDKEPLPCEETEVESEVDKEPLVCEATEVAKEPQVCETTEVESEVAKDVPVVSEGLKSKESEVMPEVAEVVSEVAEVVSAVADVVAEPRVPTLPMASEDTEPEVSEVLRPQPGREGEGESAAVGKKAPIAKPRRRSKVRDMVAAFEAAEKPAETQQDKPRLDAKAFDTAKPYTKAKLHTDARSHVGHEHESVITTDELKPEKPAEAVPETQAKPETRVKPETAAKPATEPDTGAEHETTAEPIAKPAEAKPKEEIKAATEILAKPETEVKTETESMVKLKPEVEVKAENKSMVTHETKVKTETVIIASPEIEVQDEPQIIAKPDNDVETEPESISKPETLVETEPDSIAKPETEAKNEPENVAKPETEVRTEPESIMKPETEVKTKTEIRASPETEVQDERKGIAKPENEVMTETESTVKPEISAPASTSPSPSPSQGPVPPEKAAVEPPPPLPLPLPRSAALVMNIEKQRVANSAAKTSAADVGVKQGDGESLCERQEIESIHKNNSAATAANDVGDVGVAEPAVTAAAGWVAPGAEGAEGATTPTLLSAALLLDSLPLLSPDSERDIERQFQSLAQDAEPARAEVEFNTLLREPPPGPAGPAESVTTAVTGAAPPAGQQGKGHSLLMPRSYPPATRFFNYLEGDSIDFGDELGPPPGPPPEPPQGPPSADHAPTLKRPEVADEPSRPPATRFFQYLEGDSLDVVHEADNGQVIAEEGEDKVDERNPSPATCFFKYLEVDSVDVVDDPGHAAVTASLEDTVAAAVVDGQDQPPATRFFKYLEVDSVDIIDEPGLHPITLSLEPTGTGAVGERSNPPAPRFFRYLEVDSVDIADESGHDPDHFVSEHSGDAHTGTATPDPDLPTVSQFIRYLEDSVNAIDDPSCPLPEYPPTKHSEADADAPEAAAPPSACRFFKYLEDSVDACDEPAAIAMLEADAKLSDQIEAPPGEVVAAAEAAEAAETAVDKESEAADRVPEYGAMGALQTRLGEGVSDDEVGHLADIAGALESTIEGIEVAELSRDQRIARKEEEESLLLLCDRLLLIAGQGGTPSGSRGHSPRPAPQLPSLLPLPTLEPDDDILIVTQSGGDMTIRMIATPTPPPTPPRLRLPSFAPEDSSPDHRPVPPARSPRRKRHSAGGSPLAASPLAEKAVVEEDVVEPVAEEEAFENVAEPPATPVSAAAATQPQDEQSPGVAPQPEPCGTQTDNSAPSSPPPTKAAGRRDSLYRSLEDISETTKLSLPADAQGVDAEDLDSLISEAGFPLSMRVTHRKLFWDKQLQQRQMEDEAAGTKASTATTSRTTLASKPRPPQHPRYGDVTATEKLSARMPPSLPPPKPPREPSAVSAELVPQRSGPPPPAAPAAPAAAVSTRRQVLRDARTRTGAVADATRRLDAEVQALPSAGIVRSGRRFFESAAQPLQQSQQVVPTRSPSPGAEVPVIEIDATHVSGGGGGGGDATLLERKERFRRARSFFEHLEDPGVAGAKALACRSAAGSETPTPTRRPLRLPVAFEALPLEVHSDTDCASSGRGRAPGAGEDRRRGGSDRVAMVAERFHVKDVFQDVLGEGRTTSSLRGTPHRKAVLAALSSMDAPAETTSPYDSVAGDGDADGGLLRKSFEDLDADAGPPSYSPPPASKHAGHALPRDYQKEFPYLSTTPIASYRPRSSGSARLHLIPRRDLLDMDL</sequence>
<feature type="region of interest" description="Disordered" evidence="3">
    <location>
        <begin position="974"/>
        <end position="1045"/>
    </location>
</feature>
<dbReference type="Gene3D" id="2.60.40.10">
    <property type="entry name" value="Immunoglobulins"/>
    <property type="match status" value="1"/>
</dbReference>
<feature type="compositionally biased region" description="Low complexity" evidence="3">
    <location>
        <begin position="2171"/>
        <end position="2186"/>
    </location>
</feature>
<dbReference type="InterPro" id="IPR013783">
    <property type="entry name" value="Ig-like_fold"/>
</dbReference>
<gene>
    <name evidence="4" type="ORF">ONE63_007880</name>
</gene>
<feature type="compositionally biased region" description="Basic and acidic residues" evidence="3">
    <location>
        <begin position="2102"/>
        <end position="2112"/>
    </location>
</feature>
<feature type="compositionally biased region" description="Basic and acidic residues" evidence="3">
    <location>
        <begin position="1060"/>
        <end position="1087"/>
    </location>
</feature>
<feature type="compositionally biased region" description="Low complexity" evidence="3">
    <location>
        <begin position="58"/>
        <end position="73"/>
    </location>
</feature>
<feature type="compositionally biased region" description="Acidic residues" evidence="3">
    <location>
        <begin position="867"/>
        <end position="882"/>
    </location>
</feature>
<organism evidence="4 5">
    <name type="scientific">Megalurothrips usitatus</name>
    <name type="common">bean blossom thrips</name>
    <dbReference type="NCBI Taxonomy" id="439358"/>
    <lineage>
        <taxon>Eukaryota</taxon>
        <taxon>Metazoa</taxon>
        <taxon>Ecdysozoa</taxon>
        <taxon>Arthropoda</taxon>
        <taxon>Hexapoda</taxon>
        <taxon>Insecta</taxon>
        <taxon>Pterygota</taxon>
        <taxon>Neoptera</taxon>
        <taxon>Paraneoptera</taxon>
        <taxon>Thysanoptera</taxon>
        <taxon>Terebrantia</taxon>
        <taxon>Thripoidea</taxon>
        <taxon>Thripidae</taxon>
        <taxon>Megalurothrips</taxon>
    </lineage>
</organism>
<feature type="region of interest" description="Disordered" evidence="3">
    <location>
        <begin position="1930"/>
        <end position="1956"/>
    </location>
</feature>
<name>A0AAV7XP18_9NEOP</name>
<feature type="region of interest" description="Disordered" evidence="3">
    <location>
        <begin position="2162"/>
        <end position="2266"/>
    </location>
</feature>
<feature type="region of interest" description="Disordered" evidence="3">
    <location>
        <begin position="1763"/>
        <end position="1786"/>
    </location>
</feature>
<feature type="region of interest" description="Disordered" evidence="3">
    <location>
        <begin position="1198"/>
        <end position="1341"/>
    </location>
</feature>
<dbReference type="SUPFAM" id="SSF81296">
    <property type="entry name" value="E set domains"/>
    <property type="match status" value="1"/>
</dbReference>
<feature type="compositionally biased region" description="Low complexity" evidence="3">
    <location>
        <begin position="2406"/>
        <end position="2416"/>
    </location>
</feature>
<feature type="compositionally biased region" description="Pro residues" evidence="3">
    <location>
        <begin position="1538"/>
        <end position="1551"/>
    </location>
</feature>
<dbReference type="PANTHER" id="PTHR13037">
    <property type="entry name" value="FORMIN"/>
    <property type="match status" value="1"/>
</dbReference>
<comment type="caution">
    <text evidence="4">The sequence shown here is derived from an EMBL/GenBank/DDBJ whole genome shotgun (WGS) entry which is preliminary data.</text>
</comment>
<feature type="compositionally biased region" description="Basic and acidic residues" evidence="3">
    <location>
        <begin position="1718"/>
        <end position="1733"/>
    </location>
</feature>
<evidence type="ECO:0000313" key="5">
    <source>
        <dbReference type="Proteomes" id="UP001075354"/>
    </source>
</evidence>
<feature type="compositionally biased region" description="Low complexity" evidence="3">
    <location>
        <begin position="2050"/>
        <end position="2069"/>
    </location>
</feature>
<evidence type="ECO:0000256" key="2">
    <source>
        <dbReference type="PROSITE-ProRule" id="PRU00087"/>
    </source>
</evidence>
<feature type="region of interest" description="Disordered" evidence="3">
    <location>
        <begin position="2402"/>
        <end position="2425"/>
    </location>
</feature>
<feature type="compositionally biased region" description="Basic and acidic residues" evidence="3">
    <location>
        <begin position="1230"/>
        <end position="1292"/>
    </location>
</feature>
<keyword evidence="5" id="KW-1185">Reference proteome</keyword>
<feature type="compositionally biased region" description="Basic and acidic residues" evidence="3">
    <location>
        <begin position="1030"/>
        <end position="1045"/>
    </location>
</feature>
<feature type="compositionally biased region" description="Pro residues" evidence="3">
    <location>
        <begin position="1315"/>
        <end position="1340"/>
    </location>
</feature>
<dbReference type="InterPro" id="IPR014756">
    <property type="entry name" value="Ig_E-set"/>
</dbReference>
<evidence type="ECO:0000256" key="3">
    <source>
        <dbReference type="SAM" id="MobiDB-lite"/>
    </source>
</evidence>
<dbReference type="EMBL" id="JAPTSV010000005">
    <property type="protein sequence ID" value="KAJ1527947.1"/>
    <property type="molecule type" value="Genomic_DNA"/>
</dbReference>
<feature type="compositionally biased region" description="Low complexity" evidence="3">
    <location>
        <begin position="226"/>
        <end position="241"/>
    </location>
</feature>
<dbReference type="PROSITE" id="PS50194">
    <property type="entry name" value="FILAMIN_REPEAT"/>
    <property type="match status" value="1"/>
</dbReference>
<feature type="compositionally biased region" description="Basic and acidic residues" evidence="3">
    <location>
        <begin position="1561"/>
        <end position="1570"/>
    </location>
</feature>
<feature type="compositionally biased region" description="Low complexity" evidence="3">
    <location>
        <begin position="1947"/>
        <end position="1956"/>
    </location>
</feature>
<feature type="region of interest" description="Disordered" evidence="3">
    <location>
        <begin position="749"/>
        <end position="769"/>
    </location>
</feature>
<feature type="region of interest" description="Disordered" evidence="3">
    <location>
        <begin position="792"/>
        <end position="902"/>
    </location>
</feature>
<evidence type="ECO:0008006" key="6">
    <source>
        <dbReference type="Google" id="ProtNLM"/>
    </source>
</evidence>
<protein>
    <recommendedName>
        <fullName evidence="6">Titin-like</fullName>
    </recommendedName>
</protein>
<dbReference type="SMART" id="SM00557">
    <property type="entry name" value="IG_FLMN"/>
    <property type="match status" value="1"/>
</dbReference>
<feature type="compositionally biased region" description="Basic and acidic residues" evidence="3">
    <location>
        <begin position="1095"/>
        <end position="1105"/>
    </location>
</feature>
<feature type="compositionally biased region" description="Pro residues" evidence="3">
    <location>
        <begin position="1980"/>
        <end position="1989"/>
    </location>
</feature>
<feature type="compositionally biased region" description="Basic residues" evidence="3">
    <location>
        <begin position="311"/>
        <end position="330"/>
    </location>
</feature>
<dbReference type="Pfam" id="PF00630">
    <property type="entry name" value="Filamin"/>
    <property type="match status" value="1"/>
</dbReference>
<feature type="compositionally biased region" description="Low complexity" evidence="3">
    <location>
        <begin position="808"/>
        <end position="817"/>
    </location>
</feature>
<feature type="region of interest" description="Disordered" evidence="3">
    <location>
        <begin position="1058"/>
        <end position="1136"/>
    </location>
</feature>
<evidence type="ECO:0000256" key="1">
    <source>
        <dbReference type="ARBA" id="ARBA00022581"/>
    </source>
</evidence>
<dbReference type="PANTHER" id="PTHR13037:SF24">
    <property type="entry name" value="POLYCOMB PROTEIN PCL-RELATED"/>
    <property type="match status" value="1"/>
</dbReference>
<feature type="compositionally biased region" description="Low complexity" evidence="3">
    <location>
        <begin position="1304"/>
        <end position="1314"/>
    </location>
</feature>
<feature type="region of interest" description="Disordered" evidence="3">
    <location>
        <begin position="295"/>
        <end position="348"/>
    </location>
</feature>
<accession>A0AAV7XP18</accession>